<feature type="compositionally biased region" description="Low complexity" evidence="7">
    <location>
        <begin position="404"/>
        <end position="414"/>
    </location>
</feature>
<evidence type="ECO:0000313" key="11">
    <source>
        <dbReference type="EMBL" id="MBB5984513.1"/>
    </source>
</evidence>
<gene>
    <name evidence="11" type="ORF">HNP60_000487</name>
</gene>
<dbReference type="EMBL" id="JACHKA010000001">
    <property type="protein sequence ID" value="MBB5984513.1"/>
    <property type="molecule type" value="Genomic_DNA"/>
</dbReference>
<dbReference type="SMART" id="SM00487">
    <property type="entry name" value="DEXDc"/>
    <property type="match status" value="1"/>
</dbReference>
<evidence type="ECO:0000256" key="2">
    <source>
        <dbReference type="ARBA" id="ARBA00022801"/>
    </source>
</evidence>
<dbReference type="InterPro" id="IPR014014">
    <property type="entry name" value="RNA_helicase_DEAD_Q_motif"/>
</dbReference>
<feature type="short sequence motif" description="Q motif" evidence="6">
    <location>
        <begin position="2"/>
        <end position="30"/>
    </location>
</feature>
<evidence type="ECO:0000256" key="7">
    <source>
        <dbReference type="SAM" id="MobiDB-lite"/>
    </source>
</evidence>
<dbReference type="GO" id="GO:0016787">
    <property type="term" value="F:hydrolase activity"/>
    <property type="evidence" value="ECO:0007669"/>
    <property type="project" value="UniProtKB-KW"/>
</dbReference>
<feature type="domain" description="Helicase C-terminal" evidence="9">
    <location>
        <begin position="219"/>
        <end position="383"/>
    </location>
</feature>
<evidence type="ECO:0000313" key="12">
    <source>
        <dbReference type="Proteomes" id="UP001138540"/>
    </source>
</evidence>
<dbReference type="PANTHER" id="PTHR47959:SF13">
    <property type="entry name" value="ATP-DEPENDENT RNA HELICASE RHLE"/>
    <property type="match status" value="1"/>
</dbReference>
<feature type="compositionally biased region" description="Basic and acidic residues" evidence="7">
    <location>
        <begin position="568"/>
        <end position="579"/>
    </location>
</feature>
<dbReference type="InterPro" id="IPR001650">
    <property type="entry name" value="Helicase_C-like"/>
</dbReference>
<reference evidence="11 12" key="1">
    <citation type="submission" date="2020-08" db="EMBL/GenBank/DDBJ databases">
        <title>Exploring microbial biodiversity for novel pathways involved in the catabolism of aromatic compounds derived from lignin.</title>
        <authorList>
            <person name="Elkins J."/>
        </authorList>
    </citation>
    <scope>NUCLEOTIDE SEQUENCE [LARGE SCALE GENOMIC DNA]</scope>
    <source>
        <strain evidence="11 12">B1D3A</strain>
    </source>
</reference>
<feature type="domain" description="DEAD-box RNA helicase Q" evidence="10">
    <location>
        <begin position="2"/>
        <end position="30"/>
    </location>
</feature>
<dbReference type="CDD" id="cd00268">
    <property type="entry name" value="DEADc"/>
    <property type="match status" value="1"/>
</dbReference>
<evidence type="ECO:0000259" key="10">
    <source>
        <dbReference type="PROSITE" id="PS51195"/>
    </source>
</evidence>
<dbReference type="GO" id="GO:0003724">
    <property type="term" value="F:RNA helicase activity"/>
    <property type="evidence" value="ECO:0007669"/>
    <property type="project" value="UniProtKB-EC"/>
</dbReference>
<dbReference type="SMART" id="SM00490">
    <property type="entry name" value="HELICc"/>
    <property type="match status" value="1"/>
</dbReference>
<dbReference type="PANTHER" id="PTHR47959">
    <property type="entry name" value="ATP-DEPENDENT RNA HELICASE RHLE-RELATED"/>
    <property type="match status" value="1"/>
</dbReference>
<dbReference type="EC" id="3.6.4.13" evidence="11"/>
<keyword evidence="1" id="KW-0547">Nucleotide-binding</keyword>
<dbReference type="InterPro" id="IPR027417">
    <property type="entry name" value="P-loop_NTPase"/>
</dbReference>
<dbReference type="InterPro" id="IPR014001">
    <property type="entry name" value="Helicase_ATP-bd"/>
</dbReference>
<dbReference type="CDD" id="cd18787">
    <property type="entry name" value="SF2_C_DEAD"/>
    <property type="match status" value="1"/>
</dbReference>
<dbReference type="InterPro" id="IPR050079">
    <property type="entry name" value="DEAD_box_RNA_helicase"/>
</dbReference>
<evidence type="ECO:0000256" key="3">
    <source>
        <dbReference type="ARBA" id="ARBA00022806"/>
    </source>
</evidence>
<keyword evidence="3 11" id="KW-0347">Helicase</keyword>
<dbReference type="PROSITE" id="PS51195">
    <property type="entry name" value="Q_MOTIF"/>
    <property type="match status" value="1"/>
</dbReference>
<dbReference type="InterPro" id="IPR044742">
    <property type="entry name" value="DEAD/DEAH_RhlB"/>
</dbReference>
<name>A0ABR6NB67_9SPHN</name>
<keyword evidence="4" id="KW-0067">ATP-binding</keyword>
<dbReference type="Gene3D" id="3.40.50.300">
    <property type="entry name" value="P-loop containing nucleotide triphosphate hydrolases"/>
    <property type="match status" value="2"/>
</dbReference>
<comment type="similarity">
    <text evidence="5">Belongs to the DEAD box helicase family.</text>
</comment>
<dbReference type="Proteomes" id="UP001138540">
    <property type="component" value="Unassembled WGS sequence"/>
</dbReference>
<dbReference type="PROSITE" id="PS51194">
    <property type="entry name" value="HELICASE_CTER"/>
    <property type="match status" value="1"/>
</dbReference>
<evidence type="ECO:0000259" key="8">
    <source>
        <dbReference type="PROSITE" id="PS51192"/>
    </source>
</evidence>
<protein>
    <submittedName>
        <fullName evidence="11">ATP-dependent RNA helicase RhlE</fullName>
        <ecNumber evidence="11">3.6.4.13</ecNumber>
    </submittedName>
</protein>
<keyword evidence="12" id="KW-1185">Reference proteome</keyword>
<evidence type="ECO:0000256" key="6">
    <source>
        <dbReference type="PROSITE-ProRule" id="PRU00552"/>
    </source>
</evidence>
<dbReference type="InterPro" id="IPR011545">
    <property type="entry name" value="DEAD/DEAH_box_helicase_dom"/>
</dbReference>
<feature type="compositionally biased region" description="Low complexity" evidence="7">
    <location>
        <begin position="453"/>
        <end position="462"/>
    </location>
</feature>
<feature type="compositionally biased region" description="Basic and acidic residues" evidence="7">
    <location>
        <begin position="547"/>
        <end position="561"/>
    </location>
</feature>
<feature type="compositionally biased region" description="Basic and acidic residues" evidence="7">
    <location>
        <begin position="463"/>
        <end position="479"/>
    </location>
</feature>
<comment type="caution">
    <text evidence="11">The sequence shown here is derived from an EMBL/GenBank/DDBJ whole genome shotgun (WGS) entry which is preliminary data.</text>
</comment>
<feature type="compositionally biased region" description="Basic and acidic residues" evidence="7">
    <location>
        <begin position="423"/>
        <end position="451"/>
    </location>
</feature>
<evidence type="ECO:0000256" key="1">
    <source>
        <dbReference type="ARBA" id="ARBA00022741"/>
    </source>
</evidence>
<evidence type="ECO:0000256" key="5">
    <source>
        <dbReference type="ARBA" id="ARBA00038437"/>
    </source>
</evidence>
<dbReference type="PROSITE" id="PS51192">
    <property type="entry name" value="HELICASE_ATP_BIND_1"/>
    <property type="match status" value="1"/>
</dbReference>
<evidence type="ECO:0000256" key="4">
    <source>
        <dbReference type="ARBA" id="ARBA00022840"/>
    </source>
</evidence>
<dbReference type="Pfam" id="PF00270">
    <property type="entry name" value="DEAD"/>
    <property type="match status" value="1"/>
</dbReference>
<accession>A0ABR6NB67</accession>
<feature type="domain" description="Helicase ATP-binding" evidence="8">
    <location>
        <begin position="33"/>
        <end position="208"/>
    </location>
</feature>
<organism evidence="11 12">
    <name type="scientific">Sphingobium lignivorans</name>
    <dbReference type="NCBI Taxonomy" id="2735886"/>
    <lineage>
        <taxon>Bacteria</taxon>
        <taxon>Pseudomonadati</taxon>
        <taxon>Pseudomonadota</taxon>
        <taxon>Alphaproteobacteria</taxon>
        <taxon>Sphingomonadales</taxon>
        <taxon>Sphingomonadaceae</taxon>
        <taxon>Sphingobium</taxon>
    </lineage>
</organism>
<dbReference type="Pfam" id="PF00271">
    <property type="entry name" value="Helicase_C"/>
    <property type="match status" value="1"/>
</dbReference>
<keyword evidence="2 11" id="KW-0378">Hydrolase</keyword>
<proteinExistence type="inferred from homology"/>
<feature type="region of interest" description="Disordered" evidence="7">
    <location>
        <begin position="397"/>
        <end position="606"/>
    </location>
</feature>
<evidence type="ECO:0000259" key="9">
    <source>
        <dbReference type="PROSITE" id="PS51194"/>
    </source>
</evidence>
<dbReference type="SUPFAM" id="SSF52540">
    <property type="entry name" value="P-loop containing nucleoside triphosphate hydrolases"/>
    <property type="match status" value="1"/>
</dbReference>
<feature type="compositionally biased region" description="Basic and acidic residues" evidence="7">
    <location>
        <begin position="486"/>
        <end position="526"/>
    </location>
</feature>
<sequence>MSYFSDLGLAEPLLRALETKGYADPTPIQQQAIPALLEGRDLLGIAQTGTGKTAAFSLPSLHRLIGNAQARKPASCRMLVLSPTRELTAQIAENMRGYAKYLNLSVQVVFGGVPVGKQARALVPGCDILVATPGRLLDLIEQRALTLRNVEIFVLDEADQMMDLGFIQPLKRIAGMLPKERQSLFFSATMPQAIADLGKQFIHNPVKVEVAPQSTTAERVEQYATFVEQQEKQALLTLRLREAIASGALDRALVFTRTKHGADRVARHLVAAQISAAAIHGNKSQGQRTAALKGFRDGSVQILVATDIAARGIDVSGVSHVFNFELPNVPEQYVHRIGRTARAGADGIAMSFVAPDERPYLRDIERLTRVKLEQMPLPENFVVEARRLPLPSKKAIEQAVGDSAPGRNAGNGARQGRRPQRARHGERGAPAQADRRQDAHAPRPERQDRRPAQARAEAAPQGEGRRERPLIDIRIEGRGRPAWSERTPEGGRDHASRDGRPQRRGPEGNERGGRTGQRHDGARQGEARGGGQGRPNFDPLAVYGDQPARRDGEQLPKRMREGAPAGSEAERGPRRDGGQRRFGNGRPQGNAGGGGGGRRSRAGRSG</sequence>